<dbReference type="PANTHER" id="PTHR48079">
    <property type="entry name" value="PROTEIN YEEZ"/>
    <property type="match status" value="1"/>
</dbReference>
<dbReference type="Proteomes" id="UP001150259">
    <property type="component" value="Unassembled WGS sequence"/>
</dbReference>
<dbReference type="EMBL" id="JAPFQL010000056">
    <property type="protein sequence ID" value="MDC5698171.1"/>
    <property type="molecule type" value="Genomic_DNA"/>
</dbReference>
<sequence length="344" mass="36709">MVTGGTGFVGSHIVTAILAAGHEVRLLVRRPEQVGITFAPHGVVPTDLVVGDVRDADVVARALEGCDAVVHAAAIFSLRPRNAPIVAETNTTATRVVLDAAVAAGADPVIHISSTIALIRRGGSGPDLPIGDLTGVYARSKIDSEVIARGHQVSGAPVVSIYPGGVYGPLDPYLSENNNRLAWVARGLFPIWTKGGLHMVDVRDVAGLVQYCLEPGRGPRRYVVPGHQATGRDTNAAVAAAIGRHRPHVDLGERLTLLMAKPLESLDPVTSKRWHFPAEVDGIQAIARDTRLDDTPARKEFGLEPRPFEETIRDTLTWLVEAGHLPGRLRPRPVEGTLSRPGGR</sequence>
<accession>A0ABT5GJJ8</accession>
<evidence type="ECO:0000259" key="1">
    <source>
        <dbReference type="Pfam" id="PF01370"/>
    </source>
</evidence>
<dbReference type="InterPro" id="IPR001509">
    <property type="entry name" value="Epimerase_deHydtase"/>
</dbReference>
<dbReference type="Pfam" id="PF01370">
    <property type="entry name" value="Epimerase"/>
    <property type="match status" value="1"/>
</dbReference>
<dbReference type="Gene3D" id="3.40.50.720">
    <property type="entry name" value="NAD(P)-binding Rossmann-like Domain"/>
    <property type="match status" value="1"/>
</dbReference>
<feature type="domain" description="NAD-dependent epimerase/dehydratase" evidence="1">
    <location>
        <begin position="1"/>
        <end position="220"/>
    </location>
</feature>
<organism evidence="2 3">
    <name type="scientific">Intrasporangium calvum</name>
    <dbReference type="NCBI Taxonomy" id="53358"/>
    <lineage>
        <taxon>Bacteria</taxon>
        <taxon>Bacillati</taxon>
        <taxon>Actinomycetota</taxon>
        <taxon>Actinomycetes</taxon>
        <taxon>Micrococcales</taxon>
        <taxon>Intrasporangiaceae</taxon>
        <taxon>Intrasporangium</taxon>
    </lineage>
</organism>
<protein>
    <submittedName>
        <fullName evidence="2">NAD-dependent epimerase/dehydratase family protein</fullName>
    </submittedName>
</protein>
<evidence type="ECO:0000313" key="3">
    <source>
        <dbReference type="Proteomes" id="UP001150259"/>
    </source>
</evidence>
<reference evidence="2 3" key="1">
    <citation type="submission" date="2022-11" db="EMBL/GenBank/DDBJ databases">
        <title>Anaerobic phenanthrene biodegradation by a DNRA strain PheN6.</title>
        <authorList>
            <person name="Zhang Z."/>
        </authorList>
    </citation>
    <scope>NUCLEOTIDE SEQUENCE [LARGE SCALE GENOMIC DNA]</scope>
    <source>
        <strain evidence="2 3">PheN6</strain>
    </source>
</reference>
<dbReference type="PANTHER" id="PTHR48079:SF6">
    <property type="entry name" value="NAD(P)-BINDING DOMAIN-CONTAINING PROTEIN-RELATED"/>
    <property type="match status" value="1"/>
</dbReference>
<comment type="caution">
    <text evidence="2">The sequence shown here is derived from an EMBL/GenBank/DDBJ whole genome shotgun (WGS) entry which is preliminary data.</text>
</comment>
<name>A0ABT5GJJ8_9MICO</name>
<dbReference type="RefSeq" id="WP_272462745.1">
    <property type="nucleotide sequence ID" value="NZ_JAPFQL010000056.1"/>
</dbReference>
<gene>
    <name evidence="2" type="ORF">OO014_12960</name>
</gene>
<dbReference type="SUPFAM" id="SSF51735">
    <property type="entry name" value="NAD(P)-binding Rossmann-fold domains"/>
    <property type="match status" value="1"/>
</dbReference>
<dbReference type="InterPro" id="IPR051783">
    <property type="entry name" value="NAD(P)-dependent_oxidoreduct"/>
</dbReference>
<proteinExistence type="predicted"/>
<dbReference type="InterPro" id="IPR036291">
    <property type="entry name" value="NAD(P)-bd_dom_sf"/>
</dbReference>
<keyword evidence="3" id="KW-1185">Reference proteome</keyword>
<evidence type="ECO:0000313" key="2">
    <source>
        <dbReference type="EMBL" id="MDC5698171.1"/>
    </source>
</evidence>